<dbReference type="PROSITE" id="PS50893">
    <property type="entry name" value="ABC_TRANSPORTER_2"/>
    <property type="match status" value="1"/>
</dbReference>
<organism evidence="11 12">
    <name type="scientific">Zhengella mangrovi</name>
    <dbReference type="NCBI Taxonomy" id="1982044"/>
    <lineage>
        <taxon>Bacteria</taxon>
        <taxon>Pseudomonadati</taxon>
        <taxon>Pseudomonadota</taxon>
        <taxon>Alphaproteobacteria</taxon>
        <taxon>Hyphomicrobiales</taxon>
        <taxon>Notoacmeibacteraceae</taxon>
        <taxon>Zhengella</taxon>
    </lineage>
</organism>
<comment type="caution">
    <text evidence="11">The sequence shown here is derived from an EMBL/GenBank/DDBJ whole genome shotgun (WGS) entry which is preliminary data.</text>
</comment>
<evidence type="ECO:0000313" key="11">
    <source>
        <dbReference type="EMBL" id="PHP64716.1"/>
    </source>
</evidence>
<dbReference type="InterPro" id="IPR011527">
    <property type="entry name" value="ABC1_TM_dom"/>
</dbReference>
<dbReference type="Proteomes" id="UP000221168">
    <property type="component" value="Unassembled WGS sequence"/>
</dbReference>
<name>A0A2G1QGS6_9HYPH</name>
<dbReference type="Gene3D" id="3.40.50.300">
    <property type="entry name" value="P-loop containing nucleotide triphosphate hydrolases"/>
    <property type="match status" value="1"/>
</dbReference>
<comment type="similarity">
    <text evidence="2">Belongs to the ABC transporter superfamily.</text>
</comment>
<evidence type="ECO:0000256" key="6">
    <source>
        <dbReference type="ARBA" id="ARBA00022989"/>
    </source>
</evidence>
<dbReference type="Gene3D" id="1.20.1560.10">
    <property type="entry name" value="ABC transporter type 1, transmembrane domain"/>
    <property type="match status" value="1"/>
</dbReference>
<keyword evidence="4" id="KW-0547">Nucleotide-binding</keyword>
<dbReference type="GO" id="GO:0034040">
    <property type="term" value="F:ATPase-coupled lipid transmembrane transporter activity"/>
    <property type="evidence" value="ECO:0007669"/>
    <property type="project" value="TreeGrafter"/>
</dbReference>
<dbReference type="GO" id="GO:0005524">
    <property type="term" value="F:ATP binding"/>
    <property type="evidence" value="ECO:0007669"/>
    <property type="project" value="UniProtKB-KW"/>
</dbReference>
<dbReference type="RefSeq" id="WP_099308696.1">
    <property type="nucleotide sequence ID" value="NZ_PDVP01000025.1"/>
</dbReference>
<feature type="transmembrane region" description="Helical" evidence="8">
    <location>
        <begin position="241"/>
        <end position="268"/>
    </location>
</feature>
<evidence type="ECO:0000256" key="5">
    <source>
        <dbReference type="ARBA" id="ARBA00022840"/>
    </source>
</evidence>
<dbReference type="NCBIfam" id="TIGR02857">
    <property type="entry name" value="CydD"/>
    <property type="match status" value="1"/>
</dbReference>
<dbReference type="InterPro" id="IPR003439">
    <property type="entry name" value="ABC_transporter-like_ATP-bd"/>
</dbReference>
<dbReference type="InterPro" id="IPR039421">
    <property type="entry name" value="Type_1_exporter"/>
</dbReference>
<dbReference type="GO" id="GO:0016887">
    <property type="term" value="F:ATP hydrolysis activity"/>
    <property type="evidence" value="ECO:0007669"/>
    <property type="project" value="InterPro"/>
</dbReference>
<evidence type="ECO:0000256" key="3">
    <source>
        <dbReference type="ARBA" id="ARBA00022692"/>
    </source>
</evidence>
<dbReference type="EMBL" id="PDVP01000025">
    <property type="protein sequence ID" value="PHP64716.1"/>
    <property type="molecule type" value="Genomic_DNA"/>
</dbReference>
<dbReference type="GO" id="GO:0042883">
    <property type="term" value="P:cysteine transport"/>
    <property type="evidence" value="ECO:0007669"/>
    <property type="project" value="InterPro"/>
</dbReference>
<gene>
    <name evidence="11" type="primary">cydD</name>
    <name evidence="11" type="ORF">CSC94_22845</name>
</gene>
<feature type="transmembrane region" description="Helical" evidence="8">
    <location>
        <begin position="60"/>
        <end position="78"/>
    </location>
</feature>
<evidence type="ECO:0000256" key="2">
    <source>
        <dbReference type="ARBA" id="ARBA00005417"/>
    </source>
</evidence>
<dbReference type="InterPro" id="IPR027417">
    <property type="entry name" value="P-loop_NTPase"/>
</dbReference>
<dbReference type="GO" id="GO:0140359">
    <property type="term" value="F:ABC-type transporter activity"/>
    <property type="evidence" value="ECO:0007669"/>
    <property type="project" value="InterPro"/>
</dbReference>
<dbReference type="InterPro" id="IPR014216">
    <property type="entry name" value="ABC_transptr_CydD"/>
</dbReference>
<dbReference type="SMART" id="SM00382">
    <property type="entry name" value="AAA"/>
    <property type="match status" value="1"/>
</dbReference>
<dbReference type="OrthoDB" id="9806127at2"/>
<feature type="domain" description="ABC transporter" evidence="9">
    <location>
        <begin position="347"/>
        <end position="555"/>
    </location>
</feature>
<evidence type="ECO:0000313" key="12">
    <source>
        <dbReference type="Proteomes" id="UP000221168"/>
    </source>
</evidence>
<evidence type="ECO:0000256" key="8">
    <source>
        <dbReference type="SAM" id="Phobius"/>
    </source>
</evidence>
<dbReference type="PANTHER" id="PTHR24221">
    <property type="entry name" value="ATP-BINDING CASSETTE SUB-FAMILY B"/>
    <property type="match status" value="1"/>
</dbReference>
<reference evidence="11 12" key="1">
    <citation type="submission" date="2017-10" db="EMBL/GenBank/DDBJ databases">
        <title>Sedimentibacterium mangrovi gen. nov., sp. nov., a novel member of family Phyllobacteriacea isolated from mangrove sediment.</title>
        <authorList>
            <person name="Liao H."/>
            <person name="Tian Y."/>
        </authorList>
    </citation>
    <scope>NUCLEOTIDE SEQUENCE [LARGE SCALE GENOMIC DNA]</scope>
    <source>
        <strain evidence="11 12">X9-2-2</strain>
    </source>
</reference>
<feature type="domain" description="ABC transmembrane type-1" evidence="10">
    <location>
        <begin position="24"/>
        <end position="312"/>
    </location>
</feature>
<keyword evidence="12" id="KW-1185">Reference proteome</keyword>
<protein>
    <submittedName>
        <fullName evidence="11">Thiol reductant ABC exporter subunit CydD</fullName>
    </submittedName>
</protein>
<dbReference type="SUPFAM" id="SSF90123">
    <property type="entry name" value="ABC transporter transmembrane region"/>
    <property type="match status" value="1"/>
</dbReference>
<evidence type="ECO:0000256" key="4">
    <source>
        <dbReference type="ARBA" id="ARBA00022741"/>
    </source>
</evidence>
<dbReference type="InterPro" id="IPR003593">
    <property type="entry name" value="AAA+_ATPase"/>
</dbReference>
<evidence type="ECO:0000256" key="7">
    <source>
        <dbReference type="ARBA" id="ARBA00023136"/>
    </source>
</evidence>
<dbReference type="AlphaFoldDB" id="A0A2G1QGS6"/>
<dbReference type="GO" id="GO:0005886">
    <property type="term" value="C:plasma membrane"/>
    <property type="evidence" value="ECO:0007669"/>
    <property type="project" value="UniProtKB-SubCell"/>
</dbReference>
<evidence type="ECO:0000256" key="1">
    <source>
        <dbReference type="ARBA" id="ARBA00004651"/>
    </source>
</evidence>
<dbReference type="InterPro" id="IPR017871">
    <property type="entry name" value="ABC_transporter-like_CS"/>
</dbReference>
<dbReference type="Pfam" id="PF00664">
    <property type="entry name" value="ABC_membrane"/>
    <property type="match status" value="1"/>
</dbReference>
<accession>A0A2G1QGS6</accession>
<sequence>MDRPEPSPEDRLRQIERPVRRRVLTASVAATLASLVWLLQAWLVAELLASFVTPDPDGPAPAGLVAAFVVLGMARIAINAVAEGSLVRAAEDALESARSGLIGKAALAGGDALPSADLASLAAERLDAVAPWMTRYRPATLRMAVVPPVILLLAAVTSWAAALILLVAGPLIPLFMALIGMAAREASERQMREIGSMNTLLAERIRAMPDMILLDATGNVVADFARAAERLRARTMAVLRIAFLSSAVLELFAALGVAMMAVLVGFSLLGEIRFGTWGAPLGLGEGIFLLLLAPEFFQPLRDFAAAWHDRAAALAVAGELAAAETGMHAGILGQGGAAAPLPGPATIRTHGLAWAPQGGRTLDLPDVEIAAGQSVAVTGPSGSGKSTLLALLAGLLRPGEGWVEVAGIPLDEAVADAWRARIGWVGQAPHFLNATLQANVVLGTRADAARFSAAAGEAGLVEAMAAMPDGERTRLGELGQGVSGGEARRILVARALCKGADVILADEPTADLDAATAAQVTDALLAAHRAGATLVVATHDLALAERMHQRIDLEARQ</sequence>
<keyword evidence="7 8" id="KW-0472">Membrane</keyword>
<dbReference type="PROSITE" id="PS00211">
    <property type="entry name" value="ABC_TRANSPORTER_1"/>
    <property type="match status" value="1"/>
</dbReference>
<feature type="transmembrane region" description="Helical" evidence="8">
    <location>
        <begin position="162"/>
        <end position="183"/>
    </location>
</feature>
<dbReference type="PROSITE" id="PS50929">
    <property type="entry name" value="ABC_TM1F"/>
    <property type="match status" value="1"/>
</dbReference>
<feature type="transmembrane region" description="Helical" evidence="8">
    <location>
        <begin position="139"/>
        <end position="156"/>
    </location>
</feature>
<dbReference type="InterPro" id="IPR036640">
    <property type="entry name" value="ABC1_TM_sf"/>
</dbReference>
<dbReference type="SUPFAM" id="SSF52540">
    <property type="entry name" value="P-loop containing nucleoside triphosphate hydrolases"/>
    <property type="match status" value="1"/>
</dbReference>
<keyword evidence="5" id="KW-0067">ATP-binding</keyword>
<keyword evidence="6 8" id="KW-1133">Transmembrane helix</keyword>
<evidence type="ECO:0000259" key="10">
    <source>
        <dbReference type="PROSITE" id="PS50929"/>
    </source>
</evidence>
<comment type="subcellular location">
    <subcellularLocation>
        <location evidence="1">Cell membrane</location>
        <topology evidence="1">Multi-pass membrane protein</topology>
    </subcellularLocation>
</comment>
<feature type="transmembrane region" description="Helical" evidence="8">
    <location>
        <begin position="21"/>
        <end position="40"/>
    </location>
</feature>
<proteinExistence type="inferred from homology"/>
<evidence type="ECO:0000259" key="9">
    <source>
        <dbReference type="PROSITE" id="PS50893"/>
    </source>
</evidence>
<dbReference type="Pfam" id="PF00005">
    <property type="entry name" value="ABC_tran"/>
    <property type="match status" value="1"/>
</dbReference>
<dbReference type="CDD" id="cd18584">
    <property type="entry name" value="ABC_6TM_AarD_CydD"/>
    <property type="match status" value="1"/>
</dbReference>
<dbReference type="PANTHER" id="PTHR24221:SF261">
    <property type="entry name" value="GLUTATHIONE_L-CYSTEINE TRANSPORT SYSTEM ATP-BINDING_PERMEASE PROTEIN CYDD"/>
    <property type="match status" value="1"/>
</dbReference>
<keyword evidence="3 8" id="KW-0812">Transmembrane</keyword>